<keyword evidence="1" id="KW-0175">Coiled coil</keyword>
<feature type="compositionally biased region" description="Basic and acidic residues" evidence="2">
    <location>
        <begin position="271"/>
        <end position="280"/>
    </location>
</feature>
<dbReference type="PANTHER" id="PTHR32258:SF32">
    <property type="entry name" value="PROTEIN NETWORKED 1D"/>
    <property type="match status" value="1"/>
</dbReference>
<dbReference type="InterPro" id="IPR051861">
    <property type="entry name" value="NET_actin-binding_domain"/>
</dbReference>
<dbReference type="GO" id="GO:0005886">
    <property type="term" value="C:plasma membrane"/>
    <property type="evidence" value="ECO:0007669"/>
    <property type="project" value="TreeGrafter"/>
</dbReference>
<sequence>MGLTESKLEEILAKNISLEALSKEAENELCRLRVANDKLKVEMANEKETLWMKEMRLSEAEATKVLQQNEILELSEIIQHLESQISRISKEYEEAEARVGALSSELQQEKDATELWETLACTFFTELQSACVRGALIKEKFYELIKDYEILEEESCSKGTDIVQLQVQVSGSWKDVLQAQTMKEEKGAAATQFGVIELKQHAEEQHSSLRSDLDSAIRQLRLLKSQSSSRHGSRRFSKRFVLNPEEVVDNMPKDVPEPGDKRLMKDIVLDQASDRSADGKKSRRKASSNDQTFEYWETIDHQRGSIDVTVGKPGKPSDLEDRRENLSPFFGIDNQLEETEETIQKLSDYGKKLNKKIKKSASFDAASTADSVSDGGSGRRRRCSEQARRMSEEIGRLQLDVQKMHFVLMKLDKNKVGQSGTGVPEWNTRVLLRDYLYGHGFWTPRKRIKIQFCGCVRPSSMDD</sequence>
<protein>
    <submittedName>
        <fullName evidence="3">Uncharacterized protein</fullName>
    </submittedName>
</protein>
<dbReference type="GO" id="GO:0051015">
    <property type="term" value="F:actin filament binding"/>
    <property type="evidence" value="ECO:0007669"/>
    <property type="project" value="TreeGrafter"/>
</dbReference>
<keyword evidence="4" id="KW-1185">Reference proteome</keyword>
<evidence type="ECO:0000256" key="2">
    <source>
        <dbReference type="SAM" id="MobiDB-lite"/>
    </source>
</evidence>
<organism evidence="3 4">
    <name type="scientific">Carnegiea gigantea</name>
    <dbReference type="NCBI Taxonomy" id="171969"/>
    <lineage>
        <taxon>Eukaryota</taxon>
        <taxon>Viridiplantae</taxon>
        <taxon>Streptophyta</taxon>
        <taxon>Embryophyta</taxon>
        <taxon>Tracheophyta</taxon>
        <taxon>Spermatophyta</taxon>
        <taxon>Magnoliopsida</taxon>
        <taxon>eudicotyledons</taxon>
        <taxon>Gunneridae</taxon>
        <taxon>Pentapetalae</taxon>
        <taxon>Caryophyllales</taxon>
        <taxon>Cactineae</taxon>
        <taxon>Cactaceae</taxon>
        <taxon>Cactoideae</taxon>
        <taxon>Echinocereeae</taxon>
        <taxon>Carnegiea</taxon>
    </lineage>
</organism>
<accession>A0A9Q1KCV8</accession>
<dbReference type="OrthoDB" id="10255522at2759"/>
<dbReference type="PANTHER" id="PTHR32258">
    <property type="entry name" value="PROTEIN NETWORKED 4A"/>
    <property type="match status" value="1"/>
</dbReference>
<dbReference type="AlphaFoldDB" id="A0A9Q1KCV8"/>
<feature type="region of interest" description="Disordered" evidence="2">
    <location>
        <begin position="271"/>
        <end position="295"/>
    </location>
</feature>
<feature type="compositionally biased region" description="Low complexity" evidence="2">
    <location>
        <begin position="364"/>
        <end position="374"/>
    </location>
</feature>
<evidence type="ECO:0000313" key="3">
    <source>
        <dbReference type="EMBL" id="KAJ8441806.1"/>
    </source>
</evidence>
<dbReference type="Proteomes" id="UP001153076">
    <property type="component" value="Unassembled WGS sequence"/>
</dbReference>
<name>A0A9Q1KCV8_9CARY</name>
<evidence type="ECO:0000256" key="1">
    <source>
        <dbReference type="SAM" id="Coils"/>
    </source>
</evidence>
<feature type="coiled-coil region" evidence="1">
    <location>
        <begin position="71"/>
        <end position="112"/>
    </location>
</feature>
<comment type="caution">
    <text evidence="3">The sequence shown here is derived from an EMBL/GenBank/DDBJ whole genome shotgun (WGS) entry which is preliminary data.</text>
</comment>
<proteinExistence type="predicted"/>
<feature type="region of interest" description="Disordered" evidence="2">
    <location>
        <begin position="364"/>
        <end position="389"/>
    </location>
</feature>
<reference evidence="3" key="1">
    <citation type="submission" date="2022-04" db="EMBL/GenBank/DDBJ databases">
        <title>Carnegiea gigantea Genome sequencing and assembly v2.</title>
        <authorList>
            <person name="Copetti D."/>
            <person name="Sanderson M.J."/>
            <person name="Burquez A."/>
            <person name="Wojciechowski M.F."/>
        </authorList>
    </citation>
    <scope>NUCLEOTIDE SEQUENCE</scope>
    <source>
        <strain evidence="3">SGP5-SGP5p</strain>
        <tissue evidence="3">Aerial part</tissue>
    </source>
</reference>
<feature type="coiled-coil region" evidence="1">
    <location>
        <begin position="8"/>
        <end position="38"/>
    </location>
</feature>
<gene>
    <name evidence="3" type="ORF">Cgig2_021496</name>
</gene>
<evidence type="ECO:0000313" key="4">
    <source>
        <dbReference type="Proteomes" id="UP001153076"/>
    </source>
</evidence>
<dbReference type="EMBL" id="JAKOGI010000153">
    <property type="protein sequence ID" value="KAJ8441806.1"/>
    <property type="molecule type" value="Genomic_DNA"/>
</dbReference>